<feature type="transmembrane region" description="Helical" evidence="4">
    <location>
        <begin position="365"/>
        <end position="383"/>
    </location>
</feature>
<evidence type="ECO:0000256" key="2">
    <source>
        <dbReference type="ARBA" id="ARBA00034247"/>
    </source>
</evidence>
<feature type="transmembrane region" description="Helical" evidence="4">
    <location>
        <begin position="395"/>
        <end position="414"/>
    </location>
</feature>
<dbReference type="EMBL" id="CP023406">
    <property type="protein sequence ID" value="ATD67539.1"/>
    <property type="molecule type" value="Genomic_DNA"/>
</dbReference>
<reference evidence="7" key="1">
    <citation type="submission" date="2017-09" db="EMBL/GenBank/DDBJ databases">
        <title>Luteimonas liuhanmingii sp.nov., isolated from the intestinal contents of Tibetan Plateau Pika in Yushu, Qinghai Province, China.</title>
        <authorList>
            <person name="Gui Z."/>
        </authorList>
    </citation>
    <scope>NUCLEOTIDE SEQUENCE [LARGE SCALE GENOMIC DNA]</scope>
    <source>
        <strain evidence="7">100111</strain>
    </source>
</reference>
<evidence type="ECO:0000256" key="1">
    <source>
        <dbReference type="ARBA" id="ARBA00012528"/>
    </source>
</evidence>
<dbReference type="GO" id="GO:0043709">
    <property type="term" value="P:cell adhesion involved in single-species biofilm formation"/>
    <property type="evidence" value="ECO:0007669"/>
    <property type="project" value="TreeGrafter"/>
</dbReference>
<feature type="transmembrane region" description="Helical" evidence="4">
    <location>
        <begin position="307"/>
        <end position="327"/>
    </location>
</feature>
<feature type="compositionally biased region" description="Polar residues" evidence="3">
    <location>
        <begin position="30"/>
        <end position="46"/>
    </location>
</feature>
<evidence type="ECO:0000313" key="7">
    <source>
        <dbReference type="Proteomes" id="UP000218968"/>
    </source>
</evidence>
<dbReference type="PROSITE" id="PS50887">
    <property type="entry name" value="GGDEF"/>
    <property type="match status" value="1"/>
</dbReference>
<evidence type="ECO:0000313" key="6">
    <source>
        <dbReference type="EMBL" id="ATD67539.1"/>
    </source>
</evidence>
<dbReference type="EC" id="2.7.7.65" evidence="1"/>
<dbReference type="Proteomes" id="UP000218968">
    <property type="component" value="Chromosome"/>
</dbReference>
<dbReference type="PANTHER" id="PTHR45138:SF9">
    <property type="entry name" value="DIGUANYLATE CYCLASE DGCM-RELATED"/>
    <property type="match status" value="1"/>
</dbReference>
<dbReference type="GO" id="GO:1902201">
    <property type="term" value="P:negative regulation of bacterial-type flagellum-dependent cell motility"/>
    <property type="evidence" value="ECO:0007669"/>
    <property type="project" value="TreeGrafter"/>
</dbReference>
<dbReference type="Gene3D" id="3.30.70.270">
    <property type="match status" value="1"/>
</dbReference>
<keyword evidence="4" id="KW-0472">Membrane</keyword>
<accession>A0A290XEM9</accession>
<dbReference type="AlphaFoldDB" id="A0A290XEM9"/>
<gene>
    <name evidence="6" type="ORF">CNR27_08905</name>
</gene>
<proteinExistence type="predicted"/>
<feature type="transmembrane region" description="Helical" evidence="4">
    <location>
        <begin position="250"/>
        <end position="271"/>
    </location>
</feature>
<keyword evidence="7" id="KW-1185">Reference proteome</keyword>
<keyword evidence="4" id="KW-1133">Transmembrane helix</keyword>
<dbReference type="InterPro" id="IPR029787">
    <property type="entry name" value="Nucleotide_cyclase"/>
</dbReference>
<feature type="transmembrane region" description="Helical" evidence="4">
    <location>
        <begin position="434"/>
        <end position="456"/>
    </location>
</feature>
<evidence type="ECO:0000256" key="3">
    <source>
        <dbReference type="SAM" id="MobiDB-lite"/>
    </source>
</evidence>
<feature type="region of interest" description="Disordered" evidence="3">
    <location>
        <begin position="1"/>
        <end position="56"/>
    </location>
</feature>
<dbReference type="InterPro" id="IPR050469">
    <property type="entry name" value="Diguanylate_Cyclase"/>
</dbReference>
<dbReference type="CDD" id="cd01949">
    <property type="entry name" value="GGDEF"/>
    <property type="match status" value="1"/>
</dbReference>
<dbReference type="SMART" id="SM00267">
    <property type="entry name" value="GGDEF"/>
    <property type="match status" value="1"/>
</dbReference>
<feature type="region of interest" description="Disordered" evidence="3">
    <location>
        <begin position="86"/>
        <end position="106"/>
    </location>
</feature>
<dbReference type="GO" id="GO:0005886">
    <property type="term" value="C:plasma membrane"/>
    <property type="evidence" value="ECO:0007669"/>
    <property type="project" value="TreeGrafter"/>
</dbReference>
<dbReference type="Pfam" id="PF00990">
    <property type="entry name" value="GGDEF"/>
    <property type="match status" value="1"/>
</dbReference>
<dbReference type="SUPFAM" id="SSF55073">
    <property type="entry name" value="Nucleotide cyclase"/>
    <property type="match status" value="1"/>
</dbReference>
<dbReference type="InterPro" id="IPR043128">
    <property type="entry name" value="Rev_trsase/Diguanyl_cyclase"/>
</dbReference>
<dbReference type="GO" id="GO:0052621">
    <property type="term" value="F:diguanylate cyclase activity"/>
    <property type="evidence" value="ECO:0007669"/>
    <property type="project" value="UniProtKB-EC"/>
</dbReference>
<protein>
    <recommendedName>
        <fullName evidence="1">diguanylate cyclase</fullName>
        <ecNumber evidence="1">2.7.7.65</ecNumber>
    </recommendedName>
</protein>
<dbReference type="KEGG" id="lum:CNR27_08905"/>
<dbReference type="PANTHER" id="PTHR45138">
    <property type="entry name" value="REGULATORY COMPONENTS OF SENSORY TRANSDUCTION SYSTEM"/>
    <property type="match status" value="1"/>
</dbReference>
<feature type="domain" description="GGDEF" evidence="5">
    <location>
        <begin position="498"/>
        <end position="630"/>
    </location>
</feature>
<evidence type="ECO:0000259" key="5">
    <source>
        <dbReference type="PROSITE" id="PS50887"/>
    </source>
</evidence>
<name>A0A290XEM9_9GAMM</name>
<organism evidence="6 7">
    <name type="scientific">Luteimonas chenhongjianii</name>
    <dbReference type="NCBI Taxonomy" id="2006110"/>
    <lineage>
        <taxon>Bacteria</taxon>
        <taxon>Pseudomonadati</taxon>
        <taxon>Pseudomonadota</taxon>
        <taxon>Gammaproteobacteria</taxon>
        <taxon>Lysobacterales</taxon>
        <taxon>Lysobacteraceae</taxon>
        <taxon>Luteimonas</taxon>
    </lineage>
</organism>
<comment type="catalytic activity">
    <reaction evidence="2">
        <text>2 GTP = 3',3'-c-di-GMP + 2 diphosphate</text>
        <dbReference type="Rhea" id="RHEA:24898"/>
        <dbReference type="ChEBI" id="CHEBI:33019"/>
        <dbReference type="ChEBI" id="CHEBI:37565"/>
        <dbReference type="ChEBI" id="CHEBI:58805"/>
        <dbReference type="EC" id="2.7.7.65"/>
    </reaction>
</comment>
<evidence type="ECO:0000256" key="4">
    <source>
        <dbReference type="SAM" id="Phobius"/>
    </source>
</evidence>
<feature type="region of interest" description="Disordered" evidence="3">
    <location>
        <begin position="202"/>
        <end position="226"/>
    </location>
</feature>
<feature type="transmembrane region" description="Helical" evidence="4">
    <location>
        <begin position="280"/>
        <end position="301"/>
    </location>
</feature>
<dbReference type="InterPro" id="IPR000160">
    <property type="entry name" value="GGDEF_dom"/>
</dbReference>
<dbReference type="NCBIfam" id="TIGR00254">
    <property type="entry name" value="GGDEF"/>
    <property type="match status" value="1"/>
</dbReference>
<keyword evidence="4" id="KW-0812">Transmembrane</keyword>
<sequence length="631" mass="66927">MAWRREISSAGTVMSHSGERPMTTGPVTGKTLSDSAPDTPRSTNRGSAARTRVAPTSSLCSRVSAAAMGSRTDSLRTNVAATGPMSIWSPSRSAMRSETGLPLTDTGPPPCGTCTFAPVTVTWISQWRAAMPSALSTTAPPGAAPMRWSPALSGTGSCSPSGKTSFILLSCNGEGRAGQHRRVSYPCPGRHRGKVRQACDAPRRTWRGSGRPGPTSQAFKSARRRPIQASNAASAACARRLRAMDSIDILFAYVIGGFGAWAAALMMLIAVQGDRLHRDVLLRCALGFAVLGAGMVLSGLVERTARWPTLTLALSAVVATLVIYRALRQLVGVPPIPRPRRLSEIAALCLLLLVAWSAGSRSFALAFHLVGLALSLGLTWAVRRALLAPRNAAETAMAATLLFYAGTWVFALYATLQHDGPEHRHLLYVEPPLLAAYGVSYALLPLLVGAHVLNLANARLDRRLRRQASTDELSGLLTRRALNECTGKWQADVLERGRQPVVVLLDVDHFKRINDTHGHERGDQVLRAVSGRLSGALPAGTPLSRWGGEEFLVLLDAADLDEAGATAERLREAVGGTPFAFGATCLRVTISIGGAPWPAGGVFSRAVAKADAALYAAKHGGRDQVRMADAG</sequence>